<keyword evidence="1" id="KW-1133">Transmembrane helix</keyword>
<sequence length="151" mass="15967">MSGRVVFASGACAGLAMVLVLMASASRRGRSHWQPINATSHWVHGRAAGSVRRFDLSHTLTGFATHMLASLWWALPFSAVLGRNTASAPRVVAAAAGTTVLAALVDYGLVPRRLAPGWELALPKTDIAKAYAAMALGLALGTFLHHDARIR</sequence>
<comment type="caution">
    <text evidence="2">The sequence shown here is derived from an EMBL/GenBank/DDBJ whole genome shotgun (WGS) entry which is preliminary data.</text>
</comment>
<feature type="transmembrane region" description="Helical" evidence="1">
    <location>
        <begin position="6"/>
        <end position="25"/>
    </location>
</feature>
<evidence type="ECO:0000313" key="2">
    <source>
        <dbReference type="EMBL" id="MCZ4089994.1"/>
    </source>
</evidence>
<evidence type="ECO:0000256" key="1">
    <source>
        <dbReference type="SAM" id="Phobius"/>
    </source>
</evidence>
<feature type="transmembrane region" description="Helical" evidence="1">
    <location>
        <begin position="130"/>
        <end position="148"/>
    </location>
</feature>
<keyword evidence="3" id="KW-1185">Reference proteome</keyword>
<dbReference type="RefSeq" id="WP_269277219.1">
    <property type="nucleotide sequence ID" value="NZ_JAPVOI010000004.1"/>
</dbReference>
<evidence type="ECO:0000313" key="3">
    <source>
        <dbReference type="Proteomes" id="UP001079430"/>
    </source>
</evidence>
<gene>
    <name evidence="2" type="ORF">O3W52_07910</name>
</gene>
<feature type="transmembrane region" description="Helical" evidence="1">
    <location>
        <begin position="91"/>
        <end position="110"/>
    </location>
</feature>
<accession>A0ABT4KDR3</accession>
<reference evidence="2" key="1">
    <citation type="submission" date="2022-10" db="EMBL/GenBank/DDBJ databases">
        <title>Whole genome sequencing of three plant growth promoting bacteria isolated from Vachellia tortilis subsp. raddiana in Morocco.</title>
        <authorList>
            <person name="Hnini M."/>
            <person name="Zouagui R."/>
            <person name="Zouagui H."/>
            <person name="Chemao Elfihri M.-W."/>
            <person name="Ibrahimi A."/>
            <person name="Sbabou L."/>
            <person name="Aurag J."/>
        </authorList>
    </citation>
    <scope>NUCLEOTIDE SEQUENCE</scope>
    <source>
        <strain evidence="2">LMR678</strain>
    </source>
</reference>
<protein>
    <submittedName>
        <fullName evidence="2">Uncharacterized protein</fullName>
    </submittedName>
</protein>
<keyword evidence="1" id="KW-0812">Transmembrane</keyword>
<proteinExistence type="predicted"/>
<dbReference type="EMBL" id="JAPVOI010000004">
    <property type="protein sequence ID" value="MCZ4089994.1"/>
    <property type="molecule type" value="Genomic_DNA"/>
</dbReference>
<organism evidence="2 3">
    <name type="scientific">Sinorhizobium psoraleae</name>
    <dbReference type="NCBI Taxonomy" id="520838"/>
    <lineage>
        <taxon>Bacteria</taxon>
        <taxon>Pseudomonadati</taxon>
        <taxon>Pseudomonadota</taxon>
        <taxon>Alphaproteobacteria</taxon>
        <taxon>Hyphomicrobiales</taxon>
        <taxon>Rhizobiaceae</taxon>
        <taxon>Sinorhizobium/Ensifer group</taxon>
        <taxon>Sinorhizobium</taxon>
    </lineage>
</organism>
<dbReference type="Proteomes" id="UP001079430">
    <property type="component" value="Unassembled WGS sequence"/>
</dbReference>
<keyword evidence="1" id="KW-0472">Membrane</keyword>
<name>A0ABT4KDR3_9HYPH</name>